<evidence type="ECO:0000256" key="4">
    <source>
        <dbReference type="ARBA" id="ARBA00022485"/>
    </source>
</evidence>
<dbReference type="InterPro" id="IPR006963">
    <property type="entry name" value="Mopterin_OxRdtase_4Fe-4S_dom"/>
</dbReference>
<evidence type="ECO:0000259" key="15">
    <source>
        <dbReference type="PROSITE" id="PS51085"/>
    </source>
</evidence>
<dbReference type="PROSITE" id="PS51839">
    <property type="entry name" value="4FE4S_HC3"/>
    <property type="match status" value="1"/>
</dbReference>
<reference evidence="19" key="1">
    <citation type="submission" date="2019-08" db="EMBL/GenBank/DDBJ databases">
        <authorList>
            <person name="Kucharzyk K."/>
            <person name="Murdoch R.W."/>
            <person name="Higgins S."/>
            <person name="Loffler F."/>
        </authorList>
    </citation>
    <scope>NUCLEOTIDE SEQUENCE</scope>
</reference>
<evidence type="ECO:0000256" key="10">
    <source>
        <dbReference type="ARBA" id="ARBA00023004"/>
    </source>
</evidence>
<evidence type="ECO:0000313" key="19">
    <source>
        <dbReference type="EMBL" id="MPL76522.1"/>
    </source>
</evidence>
<protein>
    <submittedName>
        <fullName evidence="19">NADPH-Fe(3+) oxidoreductase subunit alpha</fullName>
        <ecNumber evidence="19">1.-.-.-</ecNumber>
    </submittedName>
</protein>
<dbReference type="GO" id="GO:0003954">
    <property type="term" value="F:NADH dehydrogenase activity"/>
    <property type="evidence" value="ECO:0007669"/>
    <property type="project" value="TreeGrafter"/>
</dbReference>
<dbReference type="GO" id="GO:0051537">
    <property type="term" value="F:2 iron, 2 sulfur cluster binding"/>
    <property type="evidence" value="ECO:0007669"/>
    <property type="project" value="UniProtKB-KW"/>
</dbReference>
<evidence type="ECO:0000259" key="17">
    <source>
        <dbReference type="PROSITE" id="PS51669"/>
    </source>
</evidence>
<dbReference type="EC" id="1.-.-.-" evidence="19"/>
<dbReference type="CDD" id="cd00207">
    <property type="entry name" value="fer2"/>
    <property type="match status" value="1"/>
</dbReference>
<comment type="cofactor">
    <cofactor evidence="14">
        <name>[2Fe-2S] cluster</name>
        <dbReference type="ChEBI" id="CHEBI:190135"/>
    </cofactor>
</comment>
<feature type="domain" description="4Fe-4S His(Cys)3-ligated-type" evidence="18">
    <location>
        <begin position="106"/>
        <end position="145"/>
    </location>
</feature>
<dbReference type="InterPro" id="IPR019574">
    <property type="entry name" value="NADH_UbQ_OxRdtase_Gsu_4Fe4S-bd"/>
</dbReference>
<dbReference type="GO" id="GO:0016020">
    <property type="term" value="C:membrane"/>
    <property type="evidence" value="ECO:0007669"/>
    <property type="project" value="UniProtKB-SubCell"/>
</dbReference>
<dbReference type="Pfam" id="PF22117">
    <property type="entry name" value="Fer4_Nqo3"/>
    <property type="match status" value="1"/>
</dbReference>
<dbReference type="Pfam" id="PF00384">
    <property type="entry name" value="Molybdopterin"/>
    <property type="match status" value="1"/>
</dbReference>
<evidence type="ECO:0000256" key="6">
    <source>
        <dbReference type="ARBA" id="ARBA00022723"/>
    </source>
</evidence>
<comment type="caution">
    <text evidence="19">The sequence shown here is derived from an EMBL/GenBank/DDBJ whole genome shotgun (WGS) entry which is preliminary data.</text>
</comment>
<organism evidence="19">
    <name type="scientific">bioreactor metagenome</name>
    <dbReference type="NCBI Taxonomy" id="1076179"/>
    <lineage>
        <taxon>unclassified sequences</taxon>
        <taxon>metagenomes</taxon>
        <taxon>ecological metagenomes</taxon>
    </lineage>
</organism>
<dbReference type="AlphaFoldDB" id="A0A644UCD9"/>
<feature type="domain" description="4Fe-4S ferredoxin-type" evidence="16">
    <location>
        <begin position="165"/>
        <end position="195"/>
    </location>
</feature>
<dbReference type="SMART" id="SM00926">
    <property type="entry name" value="Molybdop_Fe4S4"/>
    <property type="match status" value="1"/>
</dbReference>
<evidence type="ECO:0000256" key="2">
    <source>
        <dbReference type="ARBA" id="ARBA00004370"/>
    </source>
</evidence>
<dbReference type="SUPFAM" id="SSF54292">
    <property type="entry name" value="2Fe-2S ferredoxin-like"/>
    <property type="match status" value="1"/>
</dbReference>
<feature type="domain" description="2Fe-2S ferredoxin-type" evidence="15">
    <location>
        <begin position="28"/>
        <end position="106"/>
    </location>
</feature>
<feature type="domain" description="4Fe-4S ferredoxin-type" evidence="16">
    <location>
        <begin position="208"/>
        <end position="237"/>
    </location>
</feature>
<dbReference type="Gene3D" id="3.40.50.740">
    <property type="match status" value="1"/>
</dbReference>
<dbReference type="InterPro" id="IPR050123">
    <property type="entry name" value="Prok_molybdopt-oxidoreductase"/>
</dbReference>
<dbReference type="SUPFAM" id="SSF54862">
    <property type="entry name" value="4Fe-4S ferredoxins"/>
    <property type="match status" value="1"/>
</dbReference>
<accession>A0A644UCD9</accession>
<dbReference type="PROSITE" id="PS00551">
    <property type="entry name" value="MOLYBDOPTERIN_PROK_1"/>
    <property type="match status" value="1"/>
</dbReference>
<dbReference type="Gene3D" id="2.20.25.90">
    <property type="entry name" value="ADC-like domains"/>
    <property type="match status" value="1"/>
</dbReference>
<dbReference type="SMART" id="SM00929">
    <property type="entry name" value="NADH-G_4Fe-4S_3"/>
    <property type="match status" value="1"/>
</dbReference>
<comment type="subcellular location">
    <subcellularLocation>
        <location evidence="2">Membrane</location>
    </subcellularLocation>
</comment>
<dbReference type="PROSITE" id="PS51085">
    <property type="entry name" value="2FE2S_FER_2"/>
    <property type="match status" value="1"/>
</dbReference>
<keyword evidence="7" id="KW-0677">Repeat</keyword>
<keyword evidence="11" id="KW-0411">Iron-sulfur</keyword>
<evidence type="ECO:0000259" key="18">
    <source>
        <dbReference type="PROSITE" id="PS51839"/>
    </source>
</evidence>
<evidence type="ECO:0000256" key="13">
    <source>
        <dbReference type="ARBA" id="ARBA00023136"/>
    </source>
</evidence>
<keyword evidence="9 19" id="KW-0560">Oxidoreductase</keyword>
<dbReference type="GO" id="GO:0046872">
    <property type="term" value="F:metal ion binding"/>
    <property type="evidence" value="ECO:0007669"/>
    <property type="project" value="UniProtKB-KW"/>
</dbReference>
<comment type="cofactor">
    <cofactor evidence="1">
        <name>[4Fe-4S] cluster</name>
        <dbReference type="ChEBI" id="CHEBI:49883"/>
    </cofactor>
</comment>
<dbReference type="Pfam" id="PF04879">
    <property type="entry name" value="Molybdop_Fe4S4"/>
    <property type="match status" value="1"/>
</dbReference>
<evidence type="ECO:0000256" key="5">
    <source>
        <dbReference type="ARBA" id="ARBA00022714"/>
    </source>
</evidence>
<keyword evidence="6" id="KW-0479">Metal-binding</keyword>
<proteinExistence type="inferred from homology"/>
<evidence type="ECO:0000256" key="8">
    <source>
        <dbReference type="ARBA" id="ARBA00022967"/>
    </source>
</evidence>
<keyword evidence="13" id="KW-0472">Membrane</keyword>
<dbReference type="Pfam" id="PF13510">
    <property type="entry name" value="Fer2_4"/>
    <property type="match status" value="1"/>
</dbReference>
<dbReference type="InterPro" id="IPR001041">
    <property type="entry name" value="2Fe-2S_ferredoxin-type"/>
</dbReference>
<dbReference type="InterPro" id="IPR027467">
    <property type="entry name" value="MopterinOxRdtase_cofactor_BS"/>
</dbReference>
<keyword evidence="12" id="KW-0520">NAD</keyword>
<dbReference type="FunFam" id="3.30.70.20:FF:000035">
    <property type="entry name" value="Iron hydrogenase 1"/>
    <property type="match status" value="1"/>
</dbReference>
<dbReference type="PROSITE" id="PS51669">
    <property type="entry name" value="4FE4S_MOW_BIS_MGD"/>
    <property type="match status" value="1"/>
</dbReference>
<evidence type="ECO:0000256" key="12">
    <source>
        <dbReference type="ARBA" id="ARBA00023027"/>
    </source>
</evidence>
<evidence type="ECO:0000256" key="9">
    <source>
        <dbReference type="ARBA" id="ARBA00023002"/>
    </source>
</evidence>
<evidence type="ECO:0000256" key="1">
    <source>
        <dbReference type="ARBA" id="ARBA00001966"/>
    </source>
</evidence>
<dbReference type="PANTHER" id="PTHR43105:SF14">
    <property type="entry name" value="FORMATE DEHYDROGENASE H"/>
    <property type="match status" value="1"/>
</dbReference>
<comment type="similarity">
    <text evidence="3">Belongs to the complex I 75 kDa subunit family.</text>
</comment>
<dbReference type="InterPro" id="IPR017896">
    <property type="entry name" value="4Fe4S_Fe-S-bd"/>
</dbReference>
<dbReference type="InterPro" id="IPR017900">
    <property type="entry name" value="4Fe4S_Fe_S_CS"/>
</dbReference>
<name>A0A644UCD9_9ZZZZ</name>
<dbReference type="PROSITE" id="PS51379">
    <property type="entry name" value="4FE4S_FER_2"/>
    <property type="match status" value="2"/>
</dbReference>
<dbReference type="SUPFAM" id="SSF53706">
    <property type="entry name" value="Formate dehydrogenase/DMSO reductase, domains 1-3"/>
    <property type="match status" value="1"/>
</dbReference>
<dbReference type="GO" id="GO:0051539">
    <property type="term" value="F:4 iron, 4 sulfur cluster binding"/>
    <property type="evidence" value="ECO:0007669"/>
    <property type="project" value="UniProtKB-KW"/>
</dbReference>
<dbReference type="EMBL" id="VSSQ01000098">
    <property type="protein sequence ID" value="MPL76522.1"/>
    <property type="molecule type" value="Genomic_DNA"/>
</dbReference>
<dbReference type="PROSITE" id="PS00198">
    <property type="entry name" value="4FE4S_FER_1"/>
    <property type="match status" value="1"/>
</dbReference>
<keyword evidence="8" id="KW-1278">Translocase</keyword>
<evidence type="ECO:0000256" key="3">
    <source>
        <dbReference type="ARBA" id="ARBA00005404"/>
    </source>
</evidence>
<dbReference type="GO" id="GO:0022904">
    <property type="term" value="P:respiratory electron transport chain"/>
    <property type="evidence" value="ECO:0007669"/>
    <property type="project" value="TreeGrafter"/>
</dbReference>
<evidence type="ECO:0000256" key="11">
    <source>
        <dbReference type="ARBA" id="ARBA00023014"/>
    </source>
</evidence>
<feature type="domain" description="4Fe-4S Mo/W bis-MGD-type" evidence="17">
    <location>
        <begin position="246"/>
        <end position="302"/>
    </location>
</feature>
<evidence type="ECO:0000256" key="7">
    <source>
        <dbReference type="ARBA" id="ARBA00022737"/>
    </source>
</evidence>
<evidence type="ECO:0000259" key="16">
    <source>
        <dbReference type="PROSITE" id="PS51379"/>
    </source>
</evidence>
<dbReference type="Gene3D" id="3.30.70.20">
    <property type="match status" value="1"/>
</dbReference>
<sequence length="378" mass="41704">MYPLRKLYGFLQIWRGYPGLEGGVDLVEWLNLTIDEKEVVVPKGSTVLEACRMHDIPIPTLCQDPELTNAGACRLCIVEIAGMRNLPPSCVTQVTQGMVVKTQTPKVRKSRKVILELLVANHPLDCMTCQKMGDCALAQYAYEYGVTGEDYRGERRELPLDDSNPFILRDPNKCILCGKCVRACEEIQGRSVLDFFKRGFDSQVGPAFDVPYSESECVFCGSCVSVCPVGALVEKKMVGQARAWNIEKVQTTCPFCGTGCNFDLNVSNGKVIGVTSNPESPVNGKALCVKGRFGMDLIHSPQRLTTPLIKKDGEFVPAGWDEALDLIAAKFSQIKEDYGPDSFAALSSARCTNEENYLMQKFMRAVIGTNNVDHCART</sequence>
<dbReference type="Gene3D" id="3.10.20.740">
    <property type="match status" value="1"/>
</dbReference>
<keyword evidence="5" id="KW-0001">2Fe-2S</keyword>
<dbReference type="InterPro" id="IPR054351">
    <property type="entry name" value="NADH_UbQ_OxRdtase_ferredoxin"/>
</dbReference>
<dbReference type="InterPro" id="IPR036010">
    <property type="entry name" value="2Fe-2S_ferredoxin-like_sf"/>
</dbReference>
<gene>
    <name evidence="19" type="primary">sfrA_3</name>
    <name evidence="19" type="ORF">SDC9_22367</name>
</gene>
<dbReference type="InterPro" id="IPR006656">
    <property type="entry name" value="Mopterin_OxRdtase"/>
</dbReference>
<keyword evidence="10" id="KW-0408">Iron</keyword>
<evidence type="ECO:0000256" key="14">
    <source>
        <dbReference type="ARBA" id="ARBA00034078"/>
    </source>
</evidence>
<dbReference type="Pfam" id="PF10588">
    <property type="entry name" value="NADH-G_4Fe-4S_3"/>
    <property type="match status" value="1"/>
</dbReference>
<dbReference type="PANTHER" id="PTHR43105">
    <property type="entry name" value="RESPIRATORY NITRATE REDUCTASE"/>
    <property type="match status" value="1"/>
</dbReference>
<dbReference type="FunFam" id="3.10.20.740:FF:000004">
    <property type="entry name" value="NADH-quinone oxidoreductase"/>
    <property type="match status" value="1"/>
</dbReference>
<keyword evidence="4" id="KW-0004">4Fe-4S</keyword>